<evidence type="ECO:0000313" key="3">
    <source>
        <dbReference type="Proteomes" id="UP000196084"/>
    </source>
</evidence>
<protein>
    <submittedName>
        <fullName evidence="2">Uncharacterized protein</fullName>
    </submittedName>
</protein>
<feature type="region of interest" description="Disordered" evidence="1">
    <location>
        <begin position="1"/>
        <end position="52"/>
    </location>
</feature>
<feature type="compositionally biased region" description="Polar residues" evidence="1">
    <location>
        <begin position="1"/>
        <end position="11"/>
    </location>
</feature>
<organism evidence="2 3">
    <name type="scientific">Natronolimnobius baerhuensis</name>
    <dbReference type="NCBI Taxonomy" id="253108"/>
    <lineage>
        <taxon>Archaea</taxon>
        <taxon>Methanobacteriati</taxon>
        <taxon>Methanobacteriota</taxon>
        <taxon>Stenosarchaea group</taxon>
        <taxon>Halobacteria</taxon>
        <taxon>Halobacteriales</taxon>
        <taxon>Natrialbaceae</taxon>
        <taxon>Natronolimnobius</taxon>
    </lineage>
</organism>
<comment type="caution">
    <text evidence="2">The sequence shown here is derived from an EMBL/GenBank/DDBJ whole genome shotgun (WGS) entry which is preliminary data.</text>
</comment>
<reference evidence="2 3" key="1">
    <citation type="submission" date="2017-02" db="EMBL/GenBank/DDBJ databases">
        <title>Natronthermophilus aegyptiacus gen. nov.,sp. nov., an aerobic, extremely halophilic alkalithermophilic archaeon isolated from the athalassohaline Wadi An Natrun, Egypt.</title>
        <authorList>
            <person name="Zhao B."/>
        </authorList>
    </citation>
    <scope>NUCLEOTIDE SEQUENCE [LARGE SCALE GENOMIC DNA]</scope>
    <source>
        <strain evidence="2 3">CGMCC 1.3597</strain>
    </source>
</reference>
<dbReference type="RefSeq" id="WP_087714121.1">
    <property type="nucleotide sequence ID" value="NZ_MWPH01000001.1"/>
</dbReference>
<evidence type="ECO:0000256" key="1">
    <source>
        <dbReference type="SAM" id="MobiDB-lite"/>
    </source>
</evidence>
<dbReference type="Proteomes" id="UP000196084">
    <property type="component" value="Unassembled WGS sequence"/>
</dbReference>
<accession>A0A202ED11</accession>
<name>A0A202ED11_9EURY</name>
<dbReference type="AlphaFoldDB" id="A0A202ED11"/>
<dbReference type="OrthoDB" id="203228at2157"/>
<gene>
    <name evidence="2" type="ORF">B2G88_04880</name>
</gene>
<dbReference type="EMBL" id="MWPH01000001">
    <property type="protein sequence ID" value="OVE86129.1"/>
    <property type="molecule type" value="Genomic_DNA"/>
</dbReference>
<proteinExistence type="predicted"/>
<evidence type="ECO:0000313" key="2">
    <source>
        <dbReference type="EMBL" id="OVE86129.1"/>
    </source>
</evidence>
<keyword evidence="3" id="KW-1185">Reference proteome</keyword>
<sequence length="186" mass="19851">MNSEASVGSTPHTRHEASPSKSSDARCACDATPDGDDAHRTQPACRSSASARAHPTRTHRLYSCDTPGCPNWKAVAAPAGYYCRACVATLERVAADPRLVTDGGRDTPAARAFELTITYTTMDGRRQRVTYVPATNANAADGDDARRITHERHGGGWRETSRQSISNLAVHLDNQPGQTGGTYAGP</sequence>